<dbReference type="CTD" id="20328216"/>
<name>A0A075ADS3_OPIVI</name>
<dbReference type="EMBL" id="KL596753">
    <property type="protein sequence ID" value="KER26234.1"/>
    <property type="molecule type" value="Genomic_DNA"/>
</dbReference>
<feature type="region of interest" description="Disordered" evidence="1">
    <location>
        <begin position="278"/>
        <end position="318"/>
    </location>
</feature>
<dbReference type="OrthoDB" id="6243116at2759"/>
<feature type="compositionally biased region" description="Basic and acidic residues" evidence="1">
    <location>
        <begin position="278"/>
        <end position="291"/>
    </location>
</feature>
<sequence>MVKKVSILESFSTVDGGRAKELQLADKKKNPRRTVTHSSSAEQYLENLWGADAVNYFFNPTFTPTGKTSSAEEKATRIAPFDQLTIGGYPNGLLHGSRVPFHPELKPWLLHPIEPELIRRRKSECARRPSLALLTSERRMSVLKPVGVSGLIDTLRLHAGVNPGATNVWEVLRSRSYKLLQKLEKADEKSNETFAVFTREYALSERKKPPLCDFIRTNTSGHLAQTMRHLKAHGAEKQFRKTKAMVAWTERNQEHLKMVLQQHDIRDKLERCKLENRMERHDSDAKKRESKTGVVTPAEGPTVFQQTGGPGIQLASKPTVDDFLPENWSDTSIQKTNRMIDNRLVSKLNSVRTGAKTEEKCMCVEKFSQKLQYLKCHKTLSGGKNIFTKGEEVSMSSASDVLARTQSKKIQTLGAFPDDTTVEPLCWSQLIEQQTQAKQQDECEKS</sequence>
<dbReference type="RefSeq" id="XP_009170062.1">
    <property type="nucleotide sequence ID" value="XM_009171798.1"/>
</dbReference>
<dbReference type="AlphaFoldDB" id="A0A075ADS3"/>
<gene>
    <name evidence="2" type="ORF">T265_14050</name>
</gene>
<organism evidence="2 3">
    <name type="scientific">Opisthorchis viverrini</name>
    <name type="common">Southeast Asian liver fluke</name>
    <dbReference type="NCBI Taxonomy" id="6198"/>
    <lineage>
        <taxon>Eukaryota</taxon>
        <taxon>Metazoa</taxon>
        <taxon>Spiralia</taxon>
        <taxon>Lophotrochozoa</taxon>
        <taxon>Platyhelminthes</taxon>
        <taxon>Trematoda</taxon>
        <taxon>Digenea</taxon>
        <taxon>Opisthorchiida</taxon>
        <taxon>Opisthorchiata</taxon>
        <taxon>Opisthorchiidae</taxon>
        <taxon>Opisthorchis</taxon>
    </lineage>
</organism>
<dbReference type="KEGG" id="ovi:T265_14050"/>
<evidence type="ECO:0000256" key="1">
    <source>
        <dbReference type="SAM" id="MobiDB-lite"/>
    </source>
</evidence>
<reference evidence="2 3" key="1">
    <citation type="submission" date="2013-11" db="EMBL/GenBank/DDBJ databases">
        <title>Opisthorchis viverrini - life in the bile duct.</title>
        <authorList>
            <person name="Young N.D."/>
            <person name="Nagarajan N."/>
            <person name="Lin S.J."/>
            <person name="Korhonen P.K."/>
            <person name="Jex A.R."/>
            <person name="Hall R.S."/>
            <person name="Safavi-Hemami H."/>
            <person name="Kaewkong W."/>
            <person name="Bertrand D."/>
            <person name="Gao S."/>
            <person name="Seet Q."/>
            <person name="Wongkham S."/>
            <person name="Teh B.T."/>
            <person name="Wongkham C."/>
            <person name="Intapan P.M."/>
            <person name="Maleewong W."/>
            <person name="Yang X."/>
            <person name="Hu M."/>
            <person name="Wang Z."/>
            <person name="Hofmann A."/>
            <person name="Sternberg P.W."/>
            <person name="Tan P."/>
            <person name="Wang J."/>
            <person name="Gasser R.B."/>
        </authorList>
    </citation>
    <scope>NUCLEOTIDE SEQUENCE [LARGE SCALE GENOMIC DNA]</scope>
</reference>
<proteinExistence type="predicted"/>
<evidence type="ECO:0000313" key="2">
    <source>
        <dbReference type="EMBL" id="KER26234.1"/>
    </source>
</evidence>
<protein>
    <submittedName>
        <fullName evidence="2">Uncharacterized protein</fullName>
    </submittedName>
</protein>
<keyword evidence="3" id="KW-1185">Reference proteome</keyword>
<dbReference type="GeneID" id="20328216"/>
<dbReference type="Proteomes" id="UP000054324">
    <property type="component" value="Unassembled WGS sequence"/>
</dbReference>
<accession>A0A075ADS3</accession>
<evidence type="ECO:0000313" key="3">
    <source>
        <dbReference type="Proteomes" id="UP000054324"/>
    </source>
</evidence>